<feature type="region of interest" description="Disordered" evidence="1">
    <location>
        <begin position="1"/>
        <end position="75"/>
    </location>
</feature>
<dbReference type="EMBL" id="LT554918">
    <property type="protein sequence ID" value="SAM08716.1"/>
    <property type="molecule type" value="Genomic_DNA"/>
</dbReference>
<dbReference type="Proteomes" id="UP000078561">
    <property type="component" value="Unassembled WGS sequence"/>
</dbReference>
<organism evidence="2">
    <name type="scientific">Absidia glauca</name>
    <name type="common">Pin mould</name>
    <dbReference type="NCBI Taxonomy" id="4829"/>
    <lineage>
        <taxon>Eukaryota</taxon>
        <taxon>Fungi</taxon>
        <taxon>Fungi incertae sedis</taxon>
        <taxon>Mucoromycota</taxon>
        <taxon>Mucoromycotina</taxon>
        <taxon>Mucoromycetes</taxon>
        <taxon>Mucorales</taxon>
        <taxon>Cunninghamellaceae</taxon>
        <taxon>Absidia</taxon>
    </lineage>
</organism>
<evidence type="ECO:0000313" key="2">
    <source>
        <dbReference type="EMBL" id="SAM08716.1"/>
    </source>
</evidence>
<protein>
    <submittedName>
        <fullName evidence="2">Uncharacterized protein</fullName>
    </submittedName>
</protein>
<dbReference type="AlphaFoldDB" id="A0A163K7R8"/>
<feature type="compositionally biased region" description="Polar residues" evidence="1">
    <location>
        <begin position="25"/>
        <end position="38"/>
    </location>
</feature>
<feature type="compositionally biased region" description="Polar residues" evidence="1">
    <location>
        <begin position="45"/>
        <end position="60"/>
    </location>
</feature>
<dbReference type="InParanoid" id="A0A163K7R8"/>
<evidence type="ECO:0000313" key="3">
    <source>
        <dbReference type="Proteomes" id="UP000078561"/>
    </source>
</evidence>
<gene>
    <name evidence="2" type="primary">ABSGL_14380.1 scaffold 14479</name>
</gene>
<keyword evidence="3" id="KW-1185">Reference proteome</keyword>
<proteinExistence type="predicted"/>
<reference evidence="2" key="1">
    <citation type="submission" date="2016-04" db="EMBL/GenBank/DDBJ databases">
        <authorList>
            <person name="Evans L.H."/>
            <person name="Alamgir A."/>
            <person name="Owens N."/>
            <person name="Weber N.D."/>
            <person name="Virtaneva K."/>
            <person name="Barbian K."/>
            <person name="Babar A."/>
            <person name="Rosenke K."/>
        </authorList>
    </citation>
    <scope>NUCLEOTIDE SEQUENCE [LARGE SCALE GENOMIC DNA]</scope>
    <source>
        <strain evidence="2">CBS 101.48</strain>
    </source>
</reference>
<evidence type="ECO:0000256" key="1">
    <source>
        <dbReference type="SAM" id="MobiDB-lite"/>
    </source>
</evidence>
<feature type="compositionally biased region" description="Polar residues" evidence="1">
    <location>
        <begin position="1"/>
        <end position="18"/>
    </location>
</feature>
<accession>A0A163K7R8</accession>
<name>A0A163K7R8_ABSGL</name>
<sequence>MSNQPKEVQSSSTTTNPTLPGLTHPGNSDLTGINSPAQPSKPDTCPNSRDATDITFTRQTAPILGGKRADDPNPQ</sequence>